<keyword evidence="2" id="KW-0378">Hydrolase</keyword>
<keyword evidence="1" id="KW-0479">Metal-binding</keyword>
<dbReference type="HAMAP" id="MF_01876">
    <property type="entry name" value="PsiMP_glycosidase"/>
    <property type="match status" value="1"/>
</dbReference>
<evidence type="ECO:0000313" key="7">
    <source>
        <dbReference type="EMBL" id="ORY42037.1"/>
    </source>
</evidence>
<dbReference type="InterPro" id="IPR022830">
    <property type="entry name" value="Indigdn_synthA-like"/>
</dbReference>
<accession>A0A1Y2C577</accession>
<name>A0A1Y2C577_9FUNG</name>
<evidence type="ECO:0000256" key="5">
    <source>
        <dbReference type="ARBA" id="ARBA00023295"/>
    </source>
</evidence>
<evidence type="ECO:0000256" key="2">
    <source>
        <dbReference type="ARBA" id="ARBA00022801"/>
    </source>
</evidence>
<dbReference type="InterPro" id="IPR007342">
    <property type="entry name" value="PsuG"/>
</dbReference>
<reference evidence="7 8" key="1">
    <citation type="submission" date="2016-07" db="EMBL/GenBank/DDBJ databases">
        <title>Pervasive Adenine N6-methylation of Active Genes in Fungi.</title>
        <authorList>
            <consortium name="DOE Joint Genome Institute"/>
            <person name="Mondo S.J."/>
            <person name="Dannebaum R.O."/>
            <person name="Kuo R.C."/>
            <person name="Labutti K."/>
            <person name="Haridas S."/>
            <person name="Kuo A."/>
            <person name="Salamov A."/>
            <person name="Ahrendt S.R."/>
            <person name="Lipzen A."/>
            <person name="Sullivan W."/>
            <person name="Andreopoulos W.B."/>
            <person name="Clum A."/>
            <person name="Lindquist E."/>
            <person name="Daum C."/>
            <person name="Ramamoorthy G.K."/>
            <person name="Gryganskyi A."/>
            <person name="Culley D."/>
            <person name="Magnuson J.K."/>
            <person name="James T.Y."/>
            <person name="O'Malley M.A."/>
            <person name="Stajich J.E."/>
            <person name="Spatafora J.W."/>
            <person name="Visel A."/>
            <person name="Grigoriev I.V."/>
        </authorList>
    </citation>
    <scope>NUCLEOTIDE SEQUENCE [LARGE SCALE GENOMIC DNA]</scope>
    <source>
        <strain evidence="7 8">JEL800</strain>
    </source>
</reference>
<dbReference type="AlphaFoldDB" id="A0A1Y2C577"/>
<dbReference type="SUPFAM" id="SSF53613">
    <property type="entry name" value="Ribokinase-like"/>
    <property type="match status" value="1"/>
</dbReference>
<dbReference type="Pfam" id="PF04227">
    <property type="entry name" value="Indigoidine_A"/>
    <property type="match status" value="1"/>
</dbReference>
<dbReference type="OrthoDB" id="198885at2759"/>
<evidence type="ECO:0000256" key="3">
    <source>
        <dbReference type="ARBA" id="ARBA00023211"/>
    </source>
</evidence>
<dbReference type="SUPFAM" id="SSF110581">
    <property type="entry name" value="Indigoidine synthase A-like"/>
    <property type="match status" value="1"/>
</dbReference>
<dbReference type="Proteomes" id="UP000193642">
    <property type="component" value="Unassembled WGS sequence"/>
</dbReference>
<keyword evidence="4" id="KW-0456">Lyase</keyword>
<keyword evidence="5" id="KW-0326">Glycosidase</keyword>
<dbReference type="PANTHER" id="PTHR42909:SF1">
    <property type="entry name" value="CARBOHYDRATE KINASE PFKB DOMAIN-CONTAINING PROTEIN"/>
    <property type="match status" value="1"/>
</dbReference>
<evidence type="ECO:0000256" key="1">
    <source>
        <dbReference type="ARBA" id="ARBA00022723"/>
    </source>
</evidence>
<organism evidence="7 8">
    <name type="scientific">Rhizoclosmatium globosum</name>
    <dbReference type="NCBI Taxonomy" id="329046"/>
    <lineage>
        <taxon>Eukaryota</taxon>
        <taxon>Fungi</taxon>
        <taxon>Fungi incertae sedis</taxon>
        <taxon>Chytridiomycota</taxon>
        <taxon>Chytridiomycota incertae sedis</taxon>
        <taxon>Chytridiomycetes</taxon>
        <taxon>Chytridiales</taxon>
        <taxon>Chytriomycetaceae</taxon>
        <taxon>Rhizoclosmatium</taxon>
    </lineage>
</organism>
<proteinExistence type="inferred from homology"/>
<sequence>MGYPDNVETALAVEDQIRKTGAEPATIALVNGQVRIGLSKDELNSLAKTKDAVKASRRDLGLVLAQRKTGTTTVAATSLIAHAAGINVFVTGGIGGVHRGGESSLDISADLTELSRTPIAVVCAGVKSILDIGRTLEFLETQGVPVVTYKSDSFPSFYTPTSPFTGIARMNSPQECAAMIKAQLDLGLENGSVIAVPIPQEAVEIDGDLLDAAIQGALKEAEALGVKGKDVTPFLLQRVKEVTEGKSLRANIALIKNNALVGGQIAVALAKLNKDAPSHPYHPVAPPHEPVSASSKSKENLKANKIVIFGATNLDIISKFSAAESSGKSAAGSVRFSLGGVGRNMAEACHRTGGNVHFASAIADDNAGRLLLSQMREKDILLPGLSILPPTQQSTAKTPPPSTAFYNAILSSAGDPLSGVSDMSIHSQIPFPSSALASLSPTLLATDANIPTYLLSECIKYARDTRIPVVYEPTSVPKSTLLFKVLDATTGLTIKDISNTVHYITPNTLELTELYRDALKRGFVLHKAGKTAIGPVDAKTVSKAVALAYLFRVVVVKLGRDGVLLVMDLKDEDTLSHSGGSIIEGVGEYVVVEGKVVAHLKSLVDSDREVVNVTGAGDSLVGTILTGVAETNGVVGVKRMVEILQKGLWAAKLSVSDEEAVSAKLSPNLFE</sequence>
<dbReference type="Pfam" id="PF00294">
    <property type="entry name" value="PfkB"/>
    <property type="match status" value="2"/>
</dbReference>
<dbReference type="GO" id="GO:0046872">
    <property type="term" value="F:metal ion binding"/>
    <property type="evidence" value="ECO:0007669"/>
    <property type="project" value="UniProtKB-KW"/>
</dbReference>
<evidence type="ECO:0000256" key="4">
    <source>
        <dbReference type="ARBA" id="ARBA00023239"/>
    </source>
</evidence>
<dbReference type="GO" id="GO:0016798">
    <property type="term" value="F:hydrolase activity, acting on glycosyl bonds"/>
    <property type="evidence" value="ECO:0007669"/>
    <property type="project" value="UniProtKB-KW"/>
</dbReference>
<keyword evidence="8" id="KW-1185">Reference proteome</keyword>
<dbReference type="Gene3D" id="3.40.1790.10">
    <property type="entry name" value="Indigoidine synthase domain"/>
    <property type="match status" value="1"/>
</dbReference>
<feature type="domain" description="Carbohydrate kinase PfkB" evidence="6">
    <location>
        <begin position="304"/>
        <end position="382"/>
    </location>
</feature>
<dbReference type="GO" id="GO:0004730">
    <property type="term" value="F:pseudouridylate synthase activity"/>
    <property type="evidence" value="ECO:0007669"/>
    <property type="project" value="InterPro"/>
</dbReference>
<evidence type="ECO:0000313" key="8">
    <source>
        <dbReference type="Proteomes" id="UP000193642"/>
    </source>
</evidence>
<protein>
    <recommendedName>
        <fullName evidence="6">Carbohydrate kinase PfkB domain-containing protein</fullName>
    </recommendedName>
</protein>
<dbReference type="STRING" id="329046.A0A1Y2C577"/>
<keyword evidence="3" id="KW-0464">Manganese</keyword>
<comment type="caution">
    <text evidence="7">The sequence shown here is derived from an EMBL/GenBank/DDBJ whole genome shotgun (WGS) entry which is preliminary data.</text>
</comment>
<dbReference type="EMBL" id="MCGO01000030">
    <property type="protein sequence ID" value="ORY42037.1"/>
    <property type="molecule type" value="Genomic_DNA"/>
</dbReference>
<dbReference type="PANTHER" id="PTHR42909">
    <property type="entry name" value="ZGC:136858"/>
    <property type="match status" value="1"/>
</dbReference>
<dbReference type="Gene3D" id="3.40.1190.20">
    <property type="match status" value="1"/>
</dbReference>
<feature type="domain" description="Carbohydrate kinase PfkB" evidence="6">
    <location>
        <begin position="492"/>
        <end position="661"/>
    </location>
</feature>
<dbReference type="InterPro" id="IPR029056">
    <property type="entry name" value="Ribokinase-like"/>
</dbReference>
<gene>
    <name evidence="7" type="ORF">BCR33DRAFT_330149</name>
</gene>
<evidence type="ECO:0000259" key="6">
    <source>
        <dbReference type="Pfam" id="PF00294"/>
    </source>
</evidence>
<dbReference type="GO" id="GO:0005737">
    <property type="term" value="C:cytoplasm"/>
    <property type="evidence" value="ECO:0007669"/>
    <property type="project" value="TreeGrafter"/>
</dbReference>
<dbReference type="InterPro" id="IPR011611">
    <property type="entry name" value="PfkB_dom"/>
</dbReference>